<comment type="similarity">
    <text evidence="1 7">Belongs to the NDK family.</text>
</comment>
<comment type="caution">
    <text evidence="10">The sequence shown here is derived from an EMBL/GenBank/DDBJ whole genome shotgun (WGS) entry which is preliminary data.</text>
</comment>
<evidence type="ECO:0000256" key="4">
    <source>
        <dbReference type="ARBA" id="ARBA00022741"/>
    </source>
</evidence>
<dbReference type="GO" id="GO:0005524">
    <property type="term" value="F:ATP binding"/>
    <property type="evidence" value="ECO:0007669"/>
    <property type="project" value="UniProtKB-KW"/>
</dbReference>
<dbReference type="Proteomes" id="UP001215280">
    <property type="component" value="Unassembled WGS sequence"/>
</dbReference>
<dbReference type="SUPFAM" id="SSF54919">
    <property type="entry name" value="Nucleoside diphosphate kinase, NDK"/>
    <property type="match status" value="1"/>
</dbReference>
<sequence>MSDSTPLSPNGYEQQEVLQPPVNPNAPTRTVAIIKNHALAHRFDIERRIQEASFEIVKERQMEFDVETDPETLYELFGDDAESLGEGPVWVYVLERRRAVEVWITLMGDRDPEVARQEAPNSLRALYGTVLDRNALMGSPDSQTAEIQIASLFASSPPFPSSELPDVEGRYASMRSMSSSVLEALRQNTSDEGYAPSNPSTTGRPSLAANGKPSFRARALPTTHTNPDIVPRTTRAAALRAGVVLEKGGPSVPRAPLTKDQLAKTFANVPGHKRAESIAVASTAAPTIAPRMTRATALRLGLPPPAPVRRTTGTDGTDKQTFDGVPGHKRRETISVASVQAPTVAPRLNKSAALRASKDQGPPSSFQFRPPTAPKLPGLSRSNSTSSLQTKPPSRPASAASVSTPKRTAPRPSSVDMRPPAPRAPIIPAKPTLTNRNGSASSESPAPAAAAPVRPKPRPSSVSTPSIAPRTNRSAALRAAKQEMENAAAAAAAARKNVRPGPRPAPSAISTF</sequence>
<proteinExistence type="inferred from homology"/>
<keyword evidence="3" id="KW-0808">Transferase</keyword>
<evidence type="ECO:0000256" key="3">
    <source>
        <dbReference type="ARBA" id="ARBA00022679"/>
    </source>
</evidence>
<feature type="compositionally biased region" description="Polar residues" evidence="8">
    <location>
        <begin position="189"/>
        <end position="204"/>
    </location>
</feature>
<gene>
    <name evidence="10" type="ORF">DFH07DRAFT_793115</name>
</gene>
<feature type="region of interest" description="Disordered" evidence="8">
    <location>
        <begin position="355"/>
        <end position="512"/>
    </location>
</feature>
<dbReference type="GO" id="GO:0016301">
    <property type="term" value="F:kinase activity"/>
    <property type="evidence" value="ECO:0007669"/>
    <property type="project" value="UniProtKB-KW"/>
</dbReference>
<name>A0AAD7KAT2_9AGAR</name>
<protein>
    <recommendedName>
        <fullName evidence="2">Nucleoside diphosphate kinase</fullName>
    </recommendedName>
</protein>
<evidence type="ECO:0000256" key="6">
    <source>
        <dbReference type="ARBA" id="ARBA00022840"/>
    </source>
</evidence>
<dbReference type="Gene3D" id="3.30.70.141">
    <property type="entry name" value="Nucleoside diphosphate kinase-like domain"/>
    <property type="match status" value="1"/>
</dbReference>
<keyword evidence="11" id="KW-1185">Reference proteome</keyword>
<accession>A0AAD7KAT2</accession>
<evidence type="ECO:0000259" key="9">
    <source>
        <dbReference type="SMART" id="SM00562"/>
    </source>
</evidence>
<evidence type="ECO:0000256" key="7">
    <source>
        <dbReference type="PROSITE-ProRule" id="PRU00706"/>
    </source>
</evidence>
<feature type="domain" description="Nucleoside diphosphate kinase-like" evidence="9">
    <location>
        <begin position="27"/>
        <end position="160"/>
    </location>
</feature>
<dbReference type="SMART" id="SM00562">
    <property type="entry name" value="NDK"/>
    <property type="match status" value="1"/>
</dbReference>
<dbReference type="Pfam" id="PF00334">
    <property type="entry name" value="NDK"/>
    <property type="match status" value="1"/>
</dbReference>
<organism evidence="10 11">
    <name type="scientific">Mycena maculata</name>
    <dbReference type="NCBI Taxonomy" id="230809"/>
    <lineage>
        <taxon>Eukaryota</taxon>
        <taxon>Fungi</taxon>
        <taxon>Dikarya</taxon>
        <taxon>Basidiomycota</taxon>
        <taxon>Agaricomycotina</taxon>
        <taxon>Agaricomycetes</taxon>
        <taxon>Agaricomycetidae</taxon>
        <taxon>Agaricales</taxon>
        <taxon>Marasmiineae</taxon>
        <taxon>Mycenaceae</taxon>
        <taxon>Mycena</taxon>
    </lineage>
</organism>
<feature type="compositionally biased region" description="Polar residues" evidence="8">
    <location>
        <begin position="380"/>
        <end position="391"/>
    </location>
</feature>
<dbReference type="EMBL" id="JARJLG010000005">
    <property type="protein sequence ID" value="KAJ7780691.1"/>
    <property type="molecule type" value="Genomic_DNA"/>
</dbReference>
<feature type="compositionally biased region" description="Polar residues" evidence="8">
    <location>
        <begin position="1"/>
        <end position="17"/>
    </location>
</feature>
<feature type="compositionally biased region" description="Low complexity" evidence="8">
    <location>
        <begin position="439"/>
        <end position="466"/>
    </location>
</feature>
<dbReference type="PANTHER" id="PTHR46161">
    <property type="entry name" value="NUCLEOSIDE DIPHOSPHATE KINASE"/>
    <property type="match status" value="1"/>
</dbReference>
<feature type="region of interest" description="Disordered" evidence="8">
    <location>
        <begin position="301"/>
        <end position="342"/>
    </location>
</feature>
<evidence type="ECO:0000256" key="8">
    <source>
        <dbReference type="SAM" id="MobiDB-lite"/>
    </source>
</evidence>
<evidence type="ECO:0000313" key="10">
    <source>
        <dbReference type="EMBL" id="KAJ7780691.1"/>
    </source>
</evidence>
<reference evidence="10" key="1">
    <citation type="submission" date="2023-03" db="EMBL/GenBank/DDBJ databases">
        <title>Massive genome expansion in bonnet fungi (Mycena s.s.) driven by repeated elements and novel gene families across ecological guilds.</title>
        <authorList>
            <consortium name="Lawrence Berkeley National Laboratory"/>
            <person name="Harder C.B."/>
            <person name="Miyauchi S."/>
            <person name="Viragh M."/>
            <person name="Kuo A."/>
            <person name="Thoen E."/>
            <person name="Andreopoulos B."/>
            <person name="Lu D."/>
            <person name="Skrede I."/>
            <person name="Drula E."/>
            <person name="Henrissat B."/>
            <person name="Morin E."/>
            <person name="Kohler A."/>
            <person name="Barry K."/>
            <person name="LaButti K."/>
            <person name="Morin E."/>
            <person name="Salamov A."/>
            <person name="Lipzen A."/>
            <person name="Mereny Z."/>
            <person name="Hegedus B."/>
            <person name="Baldrian P."/>
            <person name="Stursova M."/>
            <person name="Weitz H."/>
            <person name="Taylor A."/>
            <person name="Grigoriev I.V."/>
            <person name="Nagy L.G."/>
            <person name="Martin F."/>
            <person name="Kauserud H."/>
        </authorList>
    </citation>
    <scope>NUCLEOTIDE SEQUENCE</scope>
    <source>
        <strain evidence="10">CBHHK188m</strain>
    </source>
</reference>
<feature type="region of interest" description="Disordered" evidence="8">
    <location>
        <begin position="1"/>
        <end position="24"/>
    </location>
</feature>
<dbReference type="PROSITE" id="PS51374">
    <property type="entry name" value="NDPK_LIKE"/>
    <property type="match status" value="1"/>
</dbReference>
<keyword evidence="5" id="KW-0418">Kinase</keyword>
<keyword evidence="4" id="KW-0547">Nucleotide-binding</keyword>
<feature type="region of interest" description="Disordered" evidence="8">
    <location>
        <begin position="189"/>
        <end position="212"/>
    </location>
</feature>
<dbReference type="PANTHER" id="PTHR46161:SF3">
    <property type="entry name" value="NUCLEOSIDE DIPHOSPHATE KINASE DDB_G0292928-RELATED"/>
    <property type="match status" value="1"/>
</dbReference>
<comment type="caution">
    <text evidence="7">Lacks conserved residue(s) required for the propagation of feature annotation.</text>
</comment>
<evidence type="ECO:0000313" key="11">
    <source>
        <dbReference type="Proteomes" id="UP001215280"/>
    </source>
</evidence>
<evidence type="ECO:0000256" key="5">
    <source>
        <dbReference type="ARBA" id="ARBA00022777"/>
    </source>
</evidence>
<dbReference type="InterPro" id="IPR036850">
    <property type="entry name" value="NDK-like_dom_sf"/>
</dbReference>
<evidence type="ECO:0000256" key="2">
    <source>
        <dbReference type="ARBA" id="ARBA00017632"/>
    </source>
</evidence>
<keyword evidence="6" id="KW-0067">ATP-binding</keyword>
<dbReference type="InterPro" id="IPR034907">
    <property type="entry name" value="NDK-like_dom"/>
</dbReference>
<dbReference type="AlphaFoldDB" id="A0AAD7KAT2"/>
<evidence type="ECO:0000256" key="1">
    <source>
        <dbReference type="ARBA" id="ARBA00008142"/>
    </source>
</evidence>